<accession>A0AAJ3FVY8</accession>
<dbReference type="AlphaFoldDB" id="A0AAJ3FVY8"/>
<evidence type="ECO:0000313" key="2">
    <source>
        <dbReference type="Proteomes" id="UP000562723"/>
    </source>
</evidence>
<dbReference type="EMBL" id="JABFMS010000012">
    <property type="protein sequence ID" value="NUT81283.1"/>
    <property type="molecule type" value="Genomic_DNA"/>
</dbReference>
<sequence>MSKDNTERNVKTQAGVEFIDLLNRDIKDNPESVQLVSRGLLQRIQIIRNQADANRRRELQED</sequence>
<dbReference type="RefSeq" id="WP_175360128.1">
    <property type="nucleotide sequence ID" value="NZ_JABFMS010000012.1"/>
</dbReference>
<gene>
    <name evidence="1" type="ORF">HNO85_10045</name>
</gene>
<evidence type="ECO:0000313" key="1">
    <source>
        <dbReference type="EMBL" id="NUT81283.1"/>
    </source>
</evidence>
<proteinExistence type="predicted"/>
<reference evidence="1 2" key="1">
    <citation type="journal article" date="2020" name="Front. Plant Sci.">
        <title>Isolation of Rhizosphere Bacteria That Improve Quality and Water Stress Tolerance in Greenhouse Ornamentals.</title>
        <authorList>
            <person name="Nordstedt N.P."/>
            <person name="Jones M.L."/>
        </authorList>
    </citation>
    <scope>NUCLEOTIDE SEQUENCE [LARGE SCALE GENOMIC DNA]</scope>
    <source>
        <strain evidence="1 2">C2F7</strain>
    </source>
</reference>
<name>A0AAJ3FVY8_9PSED</name>
<protein>
    <submittedName>
        <fullName evidence="1">Uncharacterized protein</fullName>
    </submittedName>
</protein>
<dbReference type="Proteomes" id="UP000562723">
    <property type="component" value="Unassembled WGS sequence"/>
</dbReference>
<comment type="caution">
    <text evidence="1">The sequence shown here is derived from an EMBL/GenBank/DDBJ whole genome shotgun (WGS) entry which is preliminary data.</text>
</comment>
<organism evidence="1 2">
    <name type="scientific">Pseudomonas brassicacearum</name>
    <dbReference type="NCBI Taxonomy" id="930166"/>
    <lineage>
        <taxon>Bacteria</taxon>
        <taxon>Pseudomonadati</taxon>
        <taxon>Pseudomonadota</taxon>
        <taxon>Gammaproteobacteria</taxon>
        <taxon>Pseudomonadales</taxon>
        <taxon>Pseudomonadaceae</taxon>
        <taxon>Pseudomonas</taxon>
    </lineage>
</organism>